<dbReference type="Pfam" id="PF22780">
    <property type="entry name" value="HI0933_like_1st"/>
    <property type="match status" value="1"/>
</dbReference>
<dbReference type="SUPFAM" id="SSF160996">
    <property type="entry name" value="HI0933 insert domain-like"/>
    <property type="match status" value="1"/>
</dbReference>
<evidence type="ECO:0000259" key="4">
    <source>
        <dbReference type="Pfam" id="PF03486"/>
    </source>
</evidence>
<reference evidence="6 7" key="2">
    <citation type="journal article" date="2011" name="Stand. Genomic Sci.">
        <title>Complete genome sequence of Mahella australiensis type strain (50-1 BON).</title>
        <authorList>
            <person name="Sikorski J."/>
            <person name="Teshima H."/>
            <person name="Nolan M."/>
            <person name="Lucas S."/>
            <person name="Hammon N."/>
            <person name="Deshpande S."/>
            <person name="Cheng J.F."/>
            <person name="Pitluck S."/>
            <person name="Liolios K."/>
            <person name="Pagani I."/>
            <person name="Ivanova N."/>
            <person name="Huntemann M."/>
            <person name="Mavromatis K."/>
            <person name="Ovchinikova G."/>
            <person name="Pati A."/>
            <person name="Tapia R."/>
            <person name="Han C."/>
            <person name="Goodwin L."/>
            <person name="Chen A."/>
            <person name="Palaniappan K."/>
            <person name="Land M."/>
            <person name="Hauser L."/>
            <person name="Ngatchou-Djao O.D."/>
            <person name="Rohde M."/>
            <person name="Pukall R."/>
            <person name="Spring S."/>
            <person name="Abt B."/>
            <person name="Goker M."/>
            <person name="Detter J.C."/>
            <person name="Woyke T."/>
            <person name="Bristow J."/>
            <person name="Markowitz V."/>
            <person name="Hugenholtz P."/>
            <person name="Eisen J.A."/>
            <person name="Kyrpides N.C."/>
            <person name="Klenk H.P."/>
            <person name="Lapidus A."/>
        </authorList>
    </citation>
    <scope>NUCLEOTIDE SEQUENCE [LARGE SCALE GENOMIC DNA]</scope>
    <source>
        <strain evidence="7">DSM 15567 / CIP 107919 / 50-1 BON</strain>
    </source>
</reference>
<dbReference type="InterPro" id="IPR055178">
    <property type="entry name" value="RsdA/BaiN/AoA(So)-like_dom"/>
</dbReference>
<dbReference type="HOGENOM" id="CLU_025174_3_1_9"/>
<protein>
    <submittedName>
        <fullName evidence="6">HI0933 family protein</fullName>
    </submittedName>
</protein>
<dbReference type="InterPro" id="IPR023166">
    <property type="entry name" value="BaiN-like_dom_sf"/>
</dbReference>
<dbReference type="Proteomes" id="UP000008457">
    <property type="component" value="Chromosome"/>
</dbReference>
<evidence type="ECO:0000313" key="6">
    <source>
        <dbReference type="EMBL" id="AEE96150.1"/>
    </source>
</evidence>
<dbReference type="PRINTS" id="PR00411">
    <property type="entry name" value="PNDRDTASEI"/>
</dbReference>
<dbReference type="AlphaFoldDB" id="F4A2A3"/>
<evidence type="ECO:0000313" key="7">
    <source>
        <dbReference type="Proteomes" id="UP000008457"/>
    </source>
</evidence>
<evidence type="ECO:0000256" key="1">
    <source>
        <dbReference type="ARBA" id="ARBA00001974"/>
    </source>
</evidence>
<evidence type="ECO:0000259" key="5">
    <source>
        <dbReference type="Pfam" id="PF22780"/>
    </source>
</evidence>
<dbReference type="Pfam" id="PF03486">
    <property type="entry name" value="HI0933_like"/>
    <property type="match status" value="1"/>
</dbReference>
<dbReference type="Gene3D" id="3.50.50.60">
    <property type="entry name" value="FAD/NAD(P)-binding domain"/>
    <property type="match status" value="1"/>
</dbReference>
<keyword evidence="2" id="KW-0285">Flavoprotein</keyword>
<dbReference type="InterPro" id="IPR036188">
    <property type="entry name" value="FAD/NAD-bd_sf"/>
</dbReference>
<dbReference type="InterPro" id="IPR057661">
    <property type="entry name" value="RsdA/BaiN/AoA(So)_Rossmann"/>
</dbReference>
<keyword evidence="3" id="KW-0274">FAD</keyword>
<dbReference type="PRINTS" id="PR00368">
    <property type="entry name" value="FADPNR"/>
</dbReference>
<organism evidence="6 7">
    <name type="scientific">Mahella australiensis (strain DSM 15567 / CIP 107919 / 50-1 BON)</name>
    <dbReference type="NCBI Taxonomy" id="697281"/>
    <lineage>
        <taxon>Bacteria</taxon>
        <taxon>Bacillati</taxon>
        <taxon>Bacillota</taxon>
        <taxon>Clostridia</taxon>
        <taxon>Thermoanaerobacterales</taxon>
        <taxon>Thermoanaerobacterales Family IV. Incertae Sedis</taxon>
        <taxon>Mahella</taxon>
    </lineage>
</organism>
<feature type="domain" description="RsdA/BaiN/AoA(So)-like insert" evidence="5">
    <location>
        <begin position="203"/>
        <end position="362"/>
    </location>
</feature>
<dbReference type="STRING" id="697281.Mahau_0952"/>
<sequence length="418" mass="46164">MYGLTIPVICASYDVVVVGGGAAGMMAAGTAASRGKRVLLIERNEKPGKKIYITGKGRCNVTNASDLNAYMRNIPTNPRFLYSALSRFFNNDLIALLDDMGVPTKIERGNRVFPASDKSSDIIKGLYRYVEQNGADVWFNTRVKDIMAENNAVKGVELYDGRLVEATSVILATGGLSYPTTGSTGDGYTMAERLGHTIKPLMPSLVPLDIVEDWVKSLQGLSLKNVKLSAYAGGKRFFEEQGEMLFTHFGISGPLVLTLSRYMLDHNVTDIEIVLDLKPALTLQQLDERIRRDFSKYNNKQFKNSLGDLLPQKLIPVIVELSHIEQDKPVNQITKEERRNLVEMLKELKMHVLGLRSFKEAVITHGGVDVREIDPKTMESKLVKGLYFAGEIIDVDALTGGYNLQIAFSTGYLAGASC</sequence>
<dbReference type="PANTHER" id="PTHR42887:SF2">
    <property type="entry name" value="OS12G0638800 PROTEIN"/>
    <property type="match status" value="1"/>
</dbReference>
<proteinExistence type="predicted"/>
<dbReference type="SUPFAM" id="SSF51905">
    <property type="entry name" value="FAD/NAD(P)-binding domain"/>
    <property type="match status" value="1"/>
</dbReference>
<dbReference type="Gene3D" id="1.10.8.260">
    <property type="entry name" value="HI0933 insert domain-like"/>
    <property type="match status" value="1"/>
</dbReference>
<evidence type="ECO:0000256" key="2">
    <source>
        <dbReference type="ARBA" id="ARBA00022630"/>
    </source>
</evidence>
<comment type="cofactor">
    <cofactor evidence="1">
        <name>FAD</name>
        <dbReference type="ChEBI" id="CHEBI:57692"/>
    </cofactor>
</comment>
<gene>
    <name evidence="6" type="ordered locus">Mahau_0952</name>
</gene>
<dbReference type="NCBIfam" id="TIGR00275">
    <property type="entry name" value="aminoacetone oxidase family FAD-binding enzyme"/>
    <property type="match status" value="1"/>
</dbReference>
<keyword evidence="7" id="KW-1185">Reference proteome</keyword>
<dbReference type="InterPro" id="IPR004792">
    <property type="entry name" value="BaiN-like"/>
</dbReference>
<name>F4A2A3_MAHA5</name>
<dbReference type="KEGG" id="mas:Mahau_0952"/>
<dbReference type="EMBL" id="CP002360">
    <property type="protein sequence ID" value="AEE96150.1"/>
    <property type="molecule type" value="Genomic_DNA"/>
</dbReference>
<dbReference type="PANTHER" id="PTHR42887">
    <property type="entry name" value="OS12G0638800 PROTEIN"/>
    <property type="match status" value="1"/>
</dbReference>
<reference evidence="7" key="1">
    <citation type="submission" date="2010-11" db="EMBL/GenBank/DDBJ databases">
        <title>The complete genome of Mahella australiensis DSM 15567.</title>
        <authorList>
            <consortium name="US DOE Joint Genome Institute (JGI-PGF)"/>
            <person name="Lucas S."/>
            <person name="Copeland A."/>
            <person name="Lapidus A."/>
            <person name="Bruce D."/>
            <person name="Goodwin L."/>
            <person name="Pitluck S."/>
            <person name="Kyrpides N."/>
            <person name="Mavromatis K."/>
            <person name="Pagani I."/>
            <person name="Ivanova N."/>
            <person name="Teshima H."/>
            <person name="Brettin T."/>
            <person name="Detter J.C."/>
            <person name="Han C."/>
            <person name="Tapia R."/>
            <person name="Land M."/>
            <person name="Hauser L."/>
            <person name="Markowitz V."/>
            <person name="Cheng J.-F."/>
            <person name="Hugenholtz P."/>
            <person name="Woyke T."/>
            <person name="Wu D."/>
            <person name="Spring S."/>
            <person name="Pukall R."/>
            <person name="Steenblock K."/>
            <person name="Schneider S."/>
            <person name="Klenk H.-P."/>
            <person name="Eisen J.A."/>
        </authorList>
    </citation>
    <scope>NUCLEOTIDE SEQUENCE [LARGE SCALE GENOMIC DNA]</scope>
    <source>
        <strain evidence="7">DSM 15567 / CIP 107919 / 50-1 BON</strain>
    </source>
</reference>
<dbReference type="Gene3D" id="2.40.30.10">
    <property type="entry name" value="Translation factors"/>
    <property type="match status" value="1"/>
</dbReference>
<evidence type="ECO:0000256" key="3">
    <source>
        <dbReference type="ARBA" id="ARBA00022827"/>
    </source>
</evidence>
<dbReference type="eggNOG" id="COG2081">
    <property type="taxonomic scope" value="Bacteria"/>
</dbReference>
<accession>F4A2A3</accession>
<feature type="domain" description="RsdA/BaiN/AoA(So)-like Rossmann fold-like" evidence="4">
    <location>
        <begin position="14"/>
        <end position="416"/>
    </location>
</feature>